<dbReference type="PANTHER" id="PTHR43085">
    <property type="entry name" value="HEXOKINASE FAMILY MEMBER"/>
    <property type="match status" value="1"/>
</dbReference>
<dbReference type="Gene3D" id="3.40.1190.20">
    <property type="match status" value="1"/>
</dbReference>
<feature type="domain" description="Carbohydrate kinase PfkB" evidence="6">
    <location>
        <begin position="55"/>
        <end position="369"/>
    </location>
</feature>
<name>A0ABR2YRM3_9CHLO</name>
<evidence type="ECO:0000313" key="7">
    <source>
        <dbReference type="EMBL" id="KAK9909596.1"/>
    </source>
</evidence>
<evidence type="ECO:0000259" key="6">
    <source>
        <dbReference type="Pfam" id="PF00294"/>
    </source>
</evidence>
<dbReference type="Proteomes" id="UP001491310">
    <property type="component" value="Unassembled WGS sequence"/>
</dbReference>
<reference evidence="7 8" key="1">
    <citation type="journal article" date="2024" name="Nat. Commun.">
        <title>Phylogenomics reveals the evolutionary origins of lichenization in chlorophyte algae.</title>
        <authorList>
            <person name="Puginier C."/>
            <person name="Libourel C."/>
            <person name="Otte J."/>
            <person name="Skaloud P."/>
            <person name="Haon M."/>
            <person name="Grisel S."/>
            <person name="Petersen M."/>
            <person name="Berrin J.G."/>
            <person name="Delaux P.M."/>
            <person name="Dal Grande F."/>
            <person name="Keller J."/>
        </authorList>
    </citation>
    <scope>NUCLEOTIDE SEQUENCE [LARGE SCALE GENOMIC DNA]</scope>
    <source>
        <strain evidence="7 8">SAG 216-7</strain>
    </source>
</reference>
<evidence type="ECO:0000256" key="5">
    <source>
        <dbReference type="ARBA" id="ARBA00022840"/>
    </source>
</evidence>
<dbReference type="InterPro" id="IPR011611">
    <property type="entry name" value="PfkB_dom"/>
</dbReference>
<keyword evidence="2" id="KW-0808">Transferase</keyword>
<keyword evidence="8" id="KW-1185">Reference proteome</keyword>
<proteinExistence type="inferred from homology"/>
<sequence>MGPRSVLHGHTATANAFGSSLVRPQQLRRQTNKFGQPQKVCCLAGDPSSQSPGTVISFGEALFDCLANEKGVPKEEVKSWTPYPGGAPANVAAALAKLNVKVAFISALGKDDLAKQMMDLLAERGVDISAVQQVDLPTRDVLVVYDSSGDRQFVGFGGPNESFADTAISADALPLDALQSAAALVTGTLGLSFPVTAAAMHKAVEAAKSGGAVVLVDINWRPVFWEDVSQAPGIILPYVGKADIVKLSDEEAEWLFGLSASDALQHPDKVLEQLPGVKGVLVTGGGAGCSYAFQGAGGKIDYTGTVPVLKVESTDTTGAGDAFLGGFLASLVKLGGLEALQADADKLRRAVEFAAACGAFTTTKPGAIGVEDHHVVFVAISISRTSQTNS</sequence>
<dbReference type="SUPFAM" id="SSF53613">
    <property type="entry name" value="Ribokinase-like"/>
    <property type="match status" value="1"/>
</dbReference>
<dbReference type="Pfam" id="PF00294">
    <property type="entry name" value="PfkB"/>
    <property type="match status" value="1"/>
</dbReference>
<dbReference type="PROSITE" id="PS00584">
    <property type="entry name" value="PFKB_KINASES_2"/>
    <property type="match status" value="1"/>
</dbReference>
<dbReference type="InterPro" id="IPR050306">
    <property type="entry name" value="PfkB_Carbo_kinase"/>
</dbReference>
<evidence type="ECO:0000256" key="3">
    <source>
        <dbReference type="ARBA" id="ARBA00022741"/>
    </source>
</evidence>
<keyword evidence="4" id="KW-0418">Kinase</keyword>
<organism evidence="7 8">
    <name type="scientific">Coccomyxa subellipsoidea</name>
    <dbReference type="NCBI Taxonomy" id="248742"/>
    <lineage>
        <taxon>Eukaryota</taxon>
        <taxon>Viridiplantae</taxon>
        <taxon>Chlorophyta</taxon>
        <taxon>core chlorophytes</taxon>
        <taxon>Trebouxiophyceae</taxon>
        <taxon>Trebouxiophyceae incertae sedis</taxon>
        <taxon>Coccomyxaceae</taxon>
        <taxon>Coccomyxa</taxon>
    </lineage>
</organism>
<dbReference type="InterPro" id="IPR002173">
    <property type="entry name" value="Carboh/pur_kinase_PfkB_CS"/>
</dbReference>
<accession>A0ABR2YRM3</accession>
<keyword evidence="3" id="KW-0547">Nucleotide-binding</keyword>
<dbReference type="InterPro" id="IPR029056">
    <property type="entry name" value="Ribokinase-like"/>
</dbReference>
<protein>
    <recommendedName>
        <fullName evidence="6">Carbohydrate kinase PfkB domain-containing protein</fullName>
    </recommendedName>
</protein>
<dbReference type="PANTHER" id="PTHR43085:SF1">
    <property type="entry name" value="PSEUDOURIDINE KINASE-RELATED"/>
    <property type="match status" value="1"/>
</dbReference>
<dbReference type="CDD" id="cd01167">
    <property type="entry name" value="bac_FRK"/>
    <property type="match status" value="1"/>
</dbReference>
<comment type="caution">
    <text evidence="7">The sequence shown here is derived from an EMBL/GenBank/DDBJ whole genome shotgun (WGS) entry which is preliminary data.</text>
</comment>
<comment type="similarity">
    <text evidence="1">Belongs to the carbohydrate kinase PfkB family.</text>
</comment>
<gene>
    <name evidence="7" type="ORF">WJX75_004721</name>
</gene>
<evidence type="ECO:0000256" key="2">
    <source>
        <dbReference type="ARBA" id="ARBA00022679"/>
    </source>
</evidence>
<evidence type="ECO:0000256" key="1">
    <source>
        <dbReference type="ARBA" id="ARBA00010688"/>
    </source>
</evidence>
<dbReference type="EMBL" id="JALJOT010000006">
    <property type="protein sequence ID" value="KAK9909596.1"/>
    <property type="molecule type" value="Genomic_DNA"/>
</dbReference>
<evidence type="ECO:0000256" key="4">
    <source>
        <dbReference type="ARBA" id="ARBA00022777"/>
    </source>
</evidence>
<keyword evidence="5" id="KW-0067">ATP-binding</keyword>
<evidence type="ECO:0000313" key="8">
    <source>
        <dbReference type="Proteomes" id="UP001491310"/>
    </source>
</evidence>